<dbReference type="InterPro" id="IPR002048">
    <property type="entry name" value="EF_hand_dom"/>
</dbReference>
<feature type="domain" description="EF-hand" evidence="8">
    <location>
        <begin position="1329"/>
        <end position="1364"/>
    </location>
</feature>
<accession>A0ABN9SAJ8</accession>
<feature type="region of interest" description="Disordered" evidence="6">
    <location>
        <begin position="918"/>
        <end position="949"/>
    </location>
</feature>
<evidence type="ECO:0000256" key="4">
    <source>
        <dbReference type="ARBA" id="ARBA00022989"/>
    </source>
</evidence>
<dbReference type="Proteomes" id="UP001189429">
    <property type="component" value="Unassembled WGS sequence"/>
</dbReference>
<feature type="compositionally biased region" description="Pro residues" evidence="6">
    <location>
        <begin position="639"/>
        <end position="648"/>
    </location>
</feature>
<proteinExistence type="predicted"/>
<feature type="compositionally biased region" description="Low complexity" evidence="6">
    <location>
        <begin position="50"/>
        <end position="63"/>
    </location>
</feature>
<dbReference type="InterPro" id="IPR027359">
    <property type="entry name" value="Volt_channel_dom_sf"/>
</dbReference>
<keyword evidence="3" id="KW-0106">Calcium</keyword>
<feature type="region of interest" description="Disordered" evidence="6">
    <location>
        <begin position="576"/>
        <end position="600"/>
    </location>
</feature>
<reference evidence="9" key="1">
    <citation type="submission" date="2023-10" db="EMBL/GenBank/DDBJ databases">
        <authorList>
            <person name="Chen Y."/>
            <person name="Shah S."/>
            <person name="Dougan E. K."/>
            <person name="Thang M."/>
            <person name="Chan C."/>
        </authorList>
    </citation>
    <scope>NUCLEOTIDE SEQUENCE [LARGE SCALE GENOMIC DNA]</scope>
</reference>
<evidence type="ECO:0000256" key="7">
    <source>
        <dbReference type="SAM" id="Phobius"/>
    </source>
</evidence>
<gene>
    <name evidence="9" type="ORF">PCOR1329_LOCUS27515</name>
</gene>
<evidence type="ECO:0000256" key="6">
    <source>
        <dbReference type="SAM" id="MobiDB-lite"/>
    </source>
</evidence>
<evidence type="ECO:0000256" key="3">
    <source>
        <dbReference type="ARBA" id="ARBA00022837"/>
    </source>
</evidence>
<dbReference type="Gene3D" id="1.10.238.10">
    <property type="entry name" value="EF-hand"/>
    <property type="match status" value="1"/>
</dbReference>
<dbReference type="Gene3D" id="1.20.120.350">
    <property type="entry name" value="Voltage-gated potassium channels. Chain C"/>
    <property type="match status" value="1"/>
</dbReference>
<dbReference type="InterPro" id="IPR018247">
    <property type="entry name" value="EF_Hand_1_Ca_BS"/>
</dbReference>
<evidence type="ECO:0000259" key="8">
    <source>
        <dbReference type="PROSITE" id="PS50222"/>
    </source>
</evidence>
<dbReference type="PROSITE" id="PS00018">
    <property type="entry name" value="EF_HAND_1"/>
    <property type="match status" value="1"/>
</dbReference>
<dbReference type="EMBL" id="CAUYUJ010010001">
    <property type="protein sequence ID" value="CAK0828235.1"/>
    <property type="molecule type" value="Genomic_DNA"/>
</dbReference>
<dbReference type="SUPFAM" id="SSF47473">
    <property type="entry name" value="EF-hand"/>
    <property type="match status" value="1"/>
</dbReference>
<keyword evidence="10" id="KW-1185">Reference proteome</keyword>
<name>A0ABN9SAJ8_9DINO</name>
<protein>
    <recommendedName>
        <fullName evidence="8">EF-hand domain-containing protein</fullName>
    </recommendedName>
</protein>
<keyword evidence="4 7" id="KW-1133">Transmembrane helix</keyword>
<feature type="transmembrane region" description="Helical" evidence="7">
    <location>
        <begin position="996"/>
        <end position="1014"/>
    </location>
</feature>
<comment type="subcellular location">
    <subcellularLocation>
        <location evidence="1">Membrane</location>
        <topology evidence="1">Multi-pass membrane protein</topology>
    </subcellularLocation>
</comment>
<evidence type="ECO:0000256" key="1">
    <source>
        <dbReference type="ARBA" id="ARBA00004141"/>
    </source>
</evidence>
<feature type="compositionally biased region" description="Basic and acidic residues" evidence="6">
    <location>
        <begin position="855"/>
        <end position="866"/>
    </location>
</feature>
<evidence type="ECO:0000313" key="9">
    <source>
        <dbReference type="EMBL" id="CAK0828235.1"/>
    </source>
</evidence>
<feature type="region of interest" description="Disordered" evidence="6">
    <location>
        <begin position="355"/>
        <end position="401"/>
    </location>
</feature>
<keyword evidence="2 7" id="KW-0812">Transmembrane</keyword>
<feature type="region of interest" description="Disordered" evidence="6">
    <location>
        <begin position="630"/>
        <end position="690"/>
    </location>
</feature>
<evidence type="ECO:0000256" key="2">
    <source>
        <dbReference type="ARBA" id="ARBA00022692"/>
    </source>
</evidence>
<feature type="compositionally biased region" description="Basic and acidic residues" evidence="6">
    <location>
        <begin position="356"/>
        <end position="366"/>
    </location>
</feature>
<feature type="compositionally biased region" description="Low complexity" evidence="6">
    <location>
        <begin position="369"/>
        <end position="401"/>
    </location>
</feature>
<comment type="caution">
    <text evidence="9">The sequence shown here is derived from an EMBL/GenBank/DDBJ whole genome shotgun (WGS) entry which is preliminary data.</text>
</comment>
<sequence length="1459" mass="159303">MSHPQSIAAQAGISNDIPSMIVFTLGLIFQPLAAAHGDITSTSYATTTSASIPSLPSLASSSSRTGQEGGAFGHSEGQVLDSEGTIQIAATIHEDDLPALLESFVPAPEETALPIAGRREALVDRIEVWARVRIPSSLVNLCGTDHEQWIQWCPDYVEDVLRYDDLQILGGGWANQRQLALDWCLGGWYSSAFAREQLRRLLRDPWPAHDEKRLRRLRLLAIAHLMKLGWRADPSRMSAASRDDFLMQNTAASPTTPPEALPHLLLFPHLLTDQASGELTLYGVPPDEDYDSVDHEGVPNPSPLDLEVMISGTVGGDNLTDHDSDVVMQDEEHGPHHGPVLSDEEFDRQLQRILRRSRDGPDEAAARDPTACSSRSAPRPASPTALLARSTSSSSSGSSGTGDDFDATMAAHGFGELFFWPTVHLLTWHIHLWPILRLKATLRIVNAKFHECRMTHLGIAFHLGIMKMLLRYLAKKMKRWLLHFLLGSLSMALHTMLLIVDEFTMAPSDGAPYDSVDFLAPAYDALDYFDTSLRGAGGPGRQAPPTVSVLAPGAAAPAQLLGGAAASRDRSLEETIRADDFPQRHGAGPQPASLGRSAGGAAWRPAAASAASPSGRSVAGTFRVARMFSTDAEESWQPPADPEQPPRPSLELARRRASDRQRLRAGGPPRGPDSLPALGHGPGPSQDESQVRELVLRLHSRMDDVESLLQESLHDRLDRALESALNGPIERMTKTLADSFGAIVDAIQADKSDAGSPGAEWPTDDQMGAAVERGIVEAANDLEVPLPPLRRVASCGDGDLAAYGSSWQDSPSRASARGGAWQVVESISSAFNLKSRLGGLRDHGAEQGASARPSLRKDDRDGHLEPPSEAGRAGTAEHLAPPPRDHPRSPPEDPEGTGLSVAAGTDDALQQTSVAFQPHLPESPSDGSALARAASETSGHTGNGEASERMRRHYTHYTEITKVWQQTSTAKARAHRKDHGAQKDLQQRLSTSATQMLLGLCSFLLVANVVWVGVRAQTLSSFELDRHALTVNWSWQGRPQSEASLPYKPDLEHPAWLVGVDTTLTIAFIGEIALRIYIYRGHFLCAAKGWGWNLLDAFLLSAAMVEVLLTAAGAENFPTMTFLRILRLPRIFLDLGRLEWFHKLQLVTRCMIKSISYFGVALFVILGTIYLFSVCMVQGIIDYLAGTDVGSIDTDILESMAVNYGSVTLTSISLYQGISGGVDWAQLMEPLLLLPGRYTVLLMAYVFMMMFGVLNIIASLFVECVYHVAKDDYQERVRSEILEQKRWSDHLRNLFYEADQDESDSLSWEEFSQILRVPMMKAFFKSLELNLKDSKQIFDYLDVKGNGELTLEDFIQGCTVLRGEAKSVDIAVLRSEWQRSTKQLQGQMKTNLRQLQRGLGTVVGPPQRMTTAAAPSPSALSGRRASRALLGAALEPHVSHRPRRGSLSILLASPRESVM</sequence>
<feature type="region of interest" description="Disordered" evidence="6">
    <location>
        <begin position="50"/>
        <end position="77"/>
    </location>
</feature>
<dbReference type="SUPFAM" id="SSF81324">
    <property type="entry name" value="Voltage-gated potassium channels"/>
    <property type="match status" value="1"/>
</dbReference>
<dbReference type="InterPro" id="IPR011992">
    <property type="entry name" value="EF-hand-dom_pair"/>
</dbReference>
<keyword evidence="5 7" id="KW-0472">Membrane</keyword>
<evidence type="ECO:0000313" key="10">
    <source>
        <dbReference type="Proteomes" id="UP001189429"/>
    </source>
</evidence>
<organism evidence="9 10">
    <name type="scientific">Prorocentrum cordatum</name>
    <dbReference type="NCBI Taxonomy" id="2364126"/>
    <lineage>
        <taxon>Eukaryota</taxon>
        <taxon>Sar</taxon>
        <taxon>Alveolata</taxon>
        <taxon>Dinophyceae</taxon>
        <taxon>Prorocentrales</taxon>
        <taxon>Prorocentraceae</taxon>
        <taxon>Prorocentrum</taxon>
    </lineage>
</organism>
<dbReference type="Pfam" id="PF00520">
    <property type="entry name" value="Ion_trans"/>
    <property type="match status" value="1"/>
</dbReference>
<feature type="compositionally biased region" description="Basic and acidic residues" evidence="6">
    <location>
        <begin position="652"/>
        <end position="662"/>
    </location>
</feature>
<feature type="transmembrane region" description="Helical" evidence="7">
    <location>
        <begin position="1157"/>
        <end position="1181"/>
    </location>
</feature>
<feature type="domain" description="EF-hand" evidence="8">
    <location>
        <begin position="1286"/>
        <end position="1321"/>
    </location>
</feature>
<dbReference type="InterPro" id="IPR005821">
    <property type="entry name" value="Ion_trans_dom"/>
</dbReference>
<evidence type="ECO:0000256" key="5">
    <source>
        <dbReference type="ARBA" id="ARBA00023136"/>
    </source>
</evidence>
<dbReference type="PROSITE" id="PS50222">
    <property type="entry name" value="EF_HAND_2"/>
    <property type="match status" value="2"/>
</dbReference>
<feature type="transmembrane region" description="Helical" evidence="7">
    <location>
        <begin position="1242"/>
        <end position="1269"/>
    </location>
</feature>
<dbReference type="Pfam" id="PF13499">
    <property type="entry name" value="EF-hand_7"/>
    <property type="match status" value="1"/>
</dbReference>
<feature type="region of interest" description="Disordered" evidence="6">
    <location>
        <begin position="841"/>
        <end position="901"/>
    </location>
</feature>